<name>A0A386PKZ5_9SPIR</name>
<gene>
    <name evidence="5" type="primary">rpmD</name>
    <name evidence="7" type="ORF">DB313_02605</name>
</gene>
<evidence type="ECO:0000313" key="7">
    <source>
        <dbReference type="EMBL" id="AYE36364.1"/>
    </source>
</evidence>
<evidence type="ECO:0000256" key="2">
    <source>
        <dbReference type="ARBA" id="ARBA00011838"/>
    </source>
</evidence>
<evidence type="ECO:0000313" key="8">
    <source>
        <dbReference type="Proteomes" id="UP000275571"/>
    </source>
</evidence>
<dbReference type="OrthoDB" id="351029at2"/>
<keyword evidence="4 5" id="KW-0687">Ribonucleoprotein</keyword>
<proteinExistence type="inferred from homology"/>
<dbReference type="Proteomes" id="UP000275571">
    <property type="component" value="Chromosome"/>
</dbReference>
<reference evidence="7 8" key="1">
    <citation type="journal article" date="2018" name="Infect. Genet. Evol.">
        <title>Genome-wide analysis of Borrelia turcica and 'Candidatus Borrelia tachyglossi' shows relapsing fever-like genomes with unique genomic links to Lyme disease Borrelia.</title>
        <authorList>
            <person name="Gofton A.W."/>
            <person name="Margos G."/>
            <person name="Fingerle V."/>
            <person name="Hepner S."/>
            <person name="Loh S.M."/>
            <person name="Ryan U."/>
            <person name="Irwin P."/>
            <person name="Oskam C.L."/>
        </authorList>
    </citation>
    <scope>NUCLEOTIDE SEQUENCE [LARGE SCALE GENOMIC DNA]</scope>
    <source>
        <strain evidence="7 8">IST7</strain>
    </source>
</reference>
<keyword evidence="3 5" id="KW-0689">Ribosomal protein</keyword>
<protein>
    <recommendedName>
        <fullName evidence="5">Large ribosomal subunit protein uL30</fullName>
    </recommendedName>
</protein>
<dbReference type="InterPro" id="IPR005996">
    <property type="entry name" value="Ribosomal_uL30_bac-type"/>
</dbReference>
<sequence length="103" mass="12162">MIKRKLRLQLKKDRFKASRSRVKNKAFIKRMESNREIISRGDIRVEVELKRSLIGKLDNKVRTLRALGLKRIGDRRVHTLDKSVQGMLHEVINMILISEVRND</sequence>
<accession>A0A386PKZ5</accession>
<dbReference type="NCBIfam" id="TIGR01308">
    <property type="entry name" value="rpmD_bact"/>
    <property type="match status" value="1"/>
</dbReference>
<evidence type="ECO:0000256" key="1">
    <source>
        <dbReference type="ARBA" id="ARBA00007594"/>
    </source>
</evidence>
<feature type="domain" description="Large ribosomal subunit protein uL30-like ferredoxin-like fold" evidence="6">
    <location>
        <begin position="47"/>
        <end position="92"/>
    </location>
</feature>
<dbReference type="InterPro" id="IPR036919">
    <property type="entry name" value="Ribo_uL30_ferredoxin-like_sf"/>
</dbReference>
<comment type="similarity">
    <text evidence="1 5">Belongs to the universal ribosomal protein uL30 family.</text>
</comment>
<evidence type="ECO:0000256" key="4">
    <source>
        <dbReference type="ARBA" id="ARBA00023274"/>
    </source>
</evidence>
<dbReference type="GO" id="GO:0006412">
    <property type="term" value="P:translation"/>
    <property type="evidence" value="ECO:0007669"/>
    <property type="project" value="UniProtKB-UniRule"/>
</dbReference>
<dbReference type="HAMAP" id="MF_01371_B">
    <property type="entry name" value="Ribosomal_uL30_B"/>
    <property type="match status" value="1"/>
</dbReference>
<dbReference type="EMBL" id="CP028884">
    <property type="protein sequence ID" value="AYE36364.1"/>
    <property type="molecule type" value="Genomic_DNA"/>
</dbReference>
<evidence type="ECO:0000256" key="3">
    <source>
        <dbReference type="ARBA" id="ARBA00022980"/>
    </source>
</evidence>
<dbReference type="AlphaFoldDB" id="A0A386PKZ5"/>
<keyword evidence="8" id="KW-1185">Reference proteome</keyword>
<evidence type="ECO:0000259" key="6">
    <source>
        <dbReference type="Pfam" id="PF00327"/>
    </source>
</evidence>
<evidence type="ECO:0000256" key="5">
    <source>
        <dbReference type="HAMAP-Rule" id="MF_01371"/>
    </source>
</evidence>
<dbReference type="InterPro" id="IPR016082">
    <property type="entry name" value="Ribosomal_uL30_ferredoxin-like"/>
</dbReference>
<dbReference type="GO" id="GO:0015934">
    <property type="term" value="C:large ribosomal subunit"/>
    <property type="evidence" value="ECO:0007669"/>
    <property type="project" value="InterPro"/>
</dbReference>
<dbReference type="RefSeq" id="WP_120104287.1">
    <property type="nucleotide sequence ID" value="NZ_CP028884.1"/>
</dbReference>
<dbReference type="GO" id="GO:0003735">
    <property type="term" value="F:structural constituent of ribosome"/>
    <property type="evidence" value="ECO:0007669"/>
    <property type="project" value="InterPro"/>
</dbReference>
<dbReference type="KEGG" id="btur:DB313_02605"/>
<dbReference type="Pfam" id="PF00327">
    <property type="entry name" value="Ribosomal_L30"/>
    <property type="match status" value="1"/>
</dbReference>
<organism evidence="7 8">
    <name type="scientific">Borrelia turcica IST7</name>
    <dbReference type="NCBI Taxonomy" id="1104446"/>
    <lineage>
        <taxon>Bacteria</taxon>
        <taxon>Pseudomonadati</taxon>
        <taxon>Spirochaetota</taxon>
        <taxon>Spirochaetia</taxon>
        <taxon>Spirochaetales</taxon>
        <taxon>Borreliaceae</taxon>
        <taxon>Borrelia</taxon>
    </lineage>
</organism>
<dbReference type="CDD" id="cd00355">
    <property type="entry name" value="Ribosomal_L30_like"/>
    <property type="match status" value="1"/>
</dbReference>
<dbReference type="Gene3D" id="3.30.1390.20">
    <property type="entry name" value="Ribosomal protein L30, ferredoxin-like fold domain"/>
    <property type="match status" value="1"/>
</dbReference>
<comment type="subunit">
    <text evidence="2 5">Part of the 50S ribosomal subunit.</text>
</comment>
<dbReference type="SUPFAM" id="SSF55129">
    <property type="entry name" value="Ribosomal protein L30p/L7e"/>
    <property type="match status" value="1"/>
</dbReference>